<feature type="transmembrane region" description="Helical" evidence="1">
    <location>
        <begin position="42"/>
        <end position="70"/>
    </location>
</feature>
<sequence>MKDSKEVVKFGKVVNYAGAFIALLIGSGFATGQEVMQYFAAWGYKGILGVFVTFILLSYVGISFISAGYNNKFATPNDIYRYYCGKALGTFYDYFSIFFIFLSFTVMIGGAGATTSQHYGWSPYAGGILMATLAVVTVLFGLSRIVEVIGNIGPVIVIIAIFVGAVSIFTNLDGAKEAPKIIHELVANKEIKVASTNWFLAAGSYVGFCMLWLAAFLGQVGAGANSDKEGKIGAFGGAAGFSLAVLLMSLGIFFSIGSLKGTQIPTLILAGKIHPMLANVFSIIILLGIYTTSVPLLWSVIARFAKEKTTKFKVLAVVLGVAGAVIGLILKFDSLVNVVYVLNGYVGLGLLIIMIIRSIQWKRI</sequence>
<feature type="transmembrane region" description="Helical" evidence="1">
    <location>
        <begin position="314"/>
        <end position="332"/>
    </location>
</feature>
<dbReference type="STRING" id="215200.SAMN05216454_10238"/>
<feature type="transmembrane region" description="Helical" evidence="1">
    <location>
        <begin position="338"/>
        <end position="356"/>
    </location>
</feature>
<dbReference type="PANTHER" id="PTHR37814">
    <property type="entry name" value="CONSERVED MEMBRANE PROTEIN"/>
    <property type="match status" value="1"/>
</dbReference>
<evidence type="ECO:0000313" key="2">
    <source>
        <dbReference type="EMBL" id="SEN28227.1"/>
    </source>
</evidence>
<dbReference type="Proteomes" id="UP000199512">
    <property type="component" value="Unassembled WGS sequence"/>
</dbReference>
<evidence type="ECO:0000313" key="3">
    <source>
        <dbReference type="Proteomes" id="UP000199512"/>
    </source>
</evidence>
<feature type="transmembrane region" description="Helical" evidence="1">
    <location>
        <begin position="12"/>
        <end position="30"/>
    </location>
</feature>
<keyword evidence="1" id="KW-1133">Transmembrane helix</keyword>
<protein>
    <submittedName>
        <fullName evidence="2">Uncharacterized membrane protein YkvI</fullName>
    </submittedName>
</protein>
<accession>A0A1H8FAI0</accession>
<keyword evidence="3" id="KW-1185">Reference proteome</keyword>
<proteinExistence type="predicted"/>
<dbReference type="RefSeq" id="WP_091973840.1">
    <property type="nucleotide sequence ID" value="NZ_FODF01000002.1"/>
</dbReference>
<gene>
    <name evidence="2" type="ORF">SAMN05216454_10238</name>
</gene>
<reference evidence="2 3" key="1">
    <citation type="submission" date="2016-10" db="EMBL/GenBank/DDBJ databases">
        <authorList>
            <person name="de Groot N.N."/>
        </authorList>
    </citation>
    <scope>NUCLEOTIDE SEQUENCE [LARGE SCALE GENOMIC DNA]</scope>
    <source>
        <strain evidence="2 3">Calf135</strain>
    </source>
</reference>
<dbReference type="InterPro" id="IPR038728">
    <property type="entry name" value="YkvI-like"/>
</dbReference>
<name>A0A1H8FAI0_9FIRM</name>
<dbReference type="AlphaFoldDB" id="A0A1H8FAI0"/>
<feature type="transmembrane region" description="Helical" evidence="1">
    <location>
        <begin position="149"/>
        <end position="169"/>
    </location>
</feature>
<evidence type="ECO:0000256" key="1">
    <source>
        <dbReference type="SAM" id="Phobius"/>
    </source>
</evidence>
<feature type="transmembrane region" description="Helical" evidence="1">
    <location>
        <begin position="276"/>
        <end position="302"/>
    </location>
</feature>
<dbReference type="EMBL" id="FODF01000002">
    <property type="protein sequence ID" value="SEN28227.1"/>
    <property type="molecule type" value="Genomic_DNA"/>
</dbReference>
<dbReference type="PANTHER" id="PTHR37814:SF1">
    <property type="entry name" value="MEMBRANE PROTEIN"/>
    <property type="match status" value="1"/>
</dbReference>
<feature type="transmembrane region" description="Helical" evidence="1">
    <location>
        <begin position="198"/>
        <end position="220"/>
    </location>
</feature>
<feature type="transmembrane region" description="Helical" evidence="1">
    <location>
        <begin position="232"/>
        <end position="256"/>
    </location>
</feature>
<feature type="transmembrane region" description="Helical" evidence="1">
    <location>
        <begin position="91"/>
        <end position="112"/>
    </location>
</feature>
<organism evidence="2 3">
    <name type="scientific">Peptostreptococcus russellii</name>
    <dbReference type="NCBI Taxonomy" id="215200"/>
    <lineage>
        <taxon>Bacteria</taxon>
        <taxon>Bacillati</taxon>
        <taxon>Bacillota</taxon>
        <taxon>Clostridia</taxon>
        <taxon>Peptostreptococcales</taxon>
        <taxon>Peptostreptococcaceae</taxon>
        <taxon>Peptostreptococcus</taxon>
    </lineage>
</organism>
<feature type="transmembrane region" description="Helical" evidence="1">
    <location>
        <begin position="124"/>
        <end position="142"/>
    </location>
</feature>
<dbReference type="OrthoDB" id="4424890at2"/>
<keyword evidence="1" id="KW-0812">Transmembrane</keyword>
<keyword evidence="1" id="KW-0472">Membrane</keyword>